<comment type="caution">
    <text evidence="1">The sequence shown here is derived from an EMBL/GenBank/DDBJ whole genome shotgun (WGS) entry which is preliminary data.</text>
</comment>
<organism evidence="1 2">
    <name type="scientific">Streptomyces finlayi</name>
    <dbReference type="NCBI Taxonomy" id="67296"/>
    <lineage>
        <taxon>Bacteria</taxon>
        <taxon>Bacillati</taxon>
        <taxon>Actinomycetota</taxon>
        <taxon>Actinomycetes</taxon>
        <taxon>Kitasatosporales</taxon>
        <taxon>Streptomycetaceae</taxon>
        <taxon>Streptomyces</taxon>
    </lineage>
</organism>
<name>A0A919CAU8_9ACTN</name>
<accession>A0A919CAU8</accession>
<dbReference type="Proteomes" id="UP000638353">
    <property type="component" value="Unassembled WGS sequence"/>
</dbReference>
<sequence>MTVPDATVPDVVRMQHPPETLCTFCPEWAVLPGARQAHGGDYVVRGTRRGIPAPSAALCSTTSVTLCARCHPRTNSRKTMKSREPGRTPLRPIAVLLVSLRRAVSAHAAGCVR</sequence>
<proteinExistence type="predicted"/>
<protein>
    <submittedName>
        <fullName evidence="1">Uncharacterized protein</fullName>
    </submittedName>
</protein>
<reference evidence="1" key="2">
    <citation type="submission" date="2020-09" db="EMBL/GenBank/DDBJ databases">
        <authorList>
            <person name="Sun Q."/>
            <person name="Ohkuma M."/>
        </authorList>
    </citation>
    <scope>NUCLEOTIDE SEQUENCE</scope>
    <source>
        <strain evidence="1">JCM 4637</strain>
    </source>
</reference>
<dbReference type="AlphaFoldDB" id="A0A919CAU8"/>
<reference evidence="1" key="1">
    <citation type="journal article" date="2014" name="Int. J. Syst. Evol. Microbiol.">
        <title>Complete genome sequence of Corynebacterium casei LMG S-19264T (=DSM 44701T), isolated from a smear-ripened cheese.</title>
        <authorList>
            <consortium name="US DOE Joint Genome Institute (JGI-PGF)"/>
            <person name="Walter F."/>
            <person name="Albersmeier A."/>
            <person name="Kalinowski J."/>
            <person name="Ruckert C."/>
        </authorList>
    </citation>
    <scope>NUCLEOTIDE SEQUENCE</scope>
    <source>
        <strain evidence="1">JCM 4637</strain>
    </source>
</reference>
<evidence type="ECO:0000313" key="1">
    <source>
        <dbReference type="EMBL" id="GHC95159.1"/>
    </source>
</evidence>
<evidence type="ECO:0000313" key="2">
    <source>
        <dbReference type="Proteomes" id="UP000638353"/>
    </source>
</evidence>
<dbReference type="EMBL" id="BMVC01000006">
    <property type="protein sequence ID" value="GHC95159.1"/>
    <property type="molecule type" value="Genomic_DNA"/>
</dbReference>
<gene>
    <name evidence="1" type="ORF">GCM10010334_34100</name>
</gene>